<feature type="compositionally biased region" description="Low complexity" evidence="1">
    <location>
        <begin position="210"/>
        <end position="230"/>
    </location>
</feature>
<gene>
    <name evidence="2" type="ORF">MIND_01407800</name>
</gene>
<evidence type="ECO:0000313" key="2">
    <source>
        <dbReference type="EMBL" id="KAF7288916.1"/>
    </source>
</evidence>
<dbReference type="RefSeq" id="XP_037213068.1">
    <property type="nucleotide sequence ID" value="XM_037370476.1"/>
</dbReference>
<keyword evidence="3" id="KW-1185">Reference proteome</keyword>
<comment type="caution">
    <text evidence="2">The sequence shown here is derived from an EMBL/GenBank/DDBJ whole genome shotgun (WGS) entry which is preliminary data.</text>
</comment>
<organism evidence="2 3">
    <name type="scientific">Mycena indigotica</name>
    <dbReference type="NCBI Taxonomy" id="2126181"/>
    <lineage>
        <taxon>Eukaryota</taxon>
        <taxon>Fungi</taxon>
        <taxon>Dikarya</taxon>
        <taxon>Basidiomycota</taxon>
        <taxon>Agaricomycotina</taxon>
        <taxon>Agaricomycetes</taxon>
        <taxon>Agaricomycetidae</taxon>
        <taxon>Agaricales</taxon>
        <taxon>Marasmiineae</taxon>
        <taxon>Mycenaceae</taxon>
        <taxon>Mycena</taxon>
    </lineage>
</organism>
<protein>
    <submittedName>
        <fullName evidence="2">Uncharacterized protein</fullName>
    </submittedName>
</protein>
<feature type="region of interest" description="Disordered" evidence="1">
    <location>
        <begin position="41"/>
        <end position="81"/>
    </location>
</feature>
<evidence type="ECO:0000256" key="1">
    <source>
        <dbReference type="SAM" id="MobiDB-lite"/>
    </source>
</evidence>
<dbReference type="GeneID" id="59352992"/>
<dbReference type="Proteomes" id="UP000636479">
    <property type="component" value="Unassembled WGS sequence"/>
</dbReference>
<dbReference type="OrthoDB" id="3215907at2759"/>
<proteinExistence type="predicted"/>
<dbReference type="AlphaFoldDB" id="A0A8H6VR41"/>
<evidence type="ECO:0000313" key="3">
    <source>
        <dbReference type="Proteomes" id="UP000636479"/>
    </source>
</evidence>
<accession>A0A8H6VR41</accession>
<feature type="region of interest" description="Disordered" evidence="1">
    <location>
        <begin position="151"/>
        <end position="253"/>
    </location>
</feature>
<name>A0A8H6VR41_9AGAR</name>
<sequence length="269" mass="29242">MSITTTATAPSLPHAQRQRLMRSMHKLEAVLGETPYVVLESTSPGHHSRSFSAAPLPKMYTPNERTSSLRRVHSSRRAQQESVAVAGRPMLVIDVPSATLMSPTSLAMLNPDLAPASPLTPPADDVSPTSDAARRRKLAKVMRTLGENVPPALVFPESSPTPQTVKSRRRASTLTSQVPDVVMPSPRHNTTTMLRPPSPTPTAPRLSNDSQRSYTSMSSHSHSNASSGSQHSREYLVPTHRSEKGWSGEWAGNMSMDDVVKGLRGLKMK</sequence>
<dbReference type="EMBL" id="JACAZF010000018">
    <property type="protein sequence ID" value="KAF7288916.1"/>
    <property type="molecule type" value="Genomic_DNA"/>
</dbReference>
<reference evidence="2" key="1">
    <citation type="submission" date="2020-05" db="EMBL/GenBank/DDBJ databases">
        <title>Mycena genomes resolve the evolution of fungal bioluminescence.</title>
        <authorList>
            <person name="Tsai I.J."/>
        </authorList>
    </citation>
    <scope>NUCLEOTIDE SEQUENCE</scope>
    <source>
        <strain evidence="2">171206Taipei</strain>
    </source>
</reference>